<evidence type="ECO:0000256" key="3">
    <source>
        <dbReference type="ARBA" id="ARBA00022737"/>
    </source>
</evidence>
<keyword evidence="6" id="KW-1185">Reference proteome</keyword>
<organism evidence="5 6">
    <name type="scientific">Coptotermes formosanus</name>
    <name type="common">Formosan subterranean termite</name>
    <dbReference type="NCBI Taxonomy" id="36987"/>
    <lineage>
        <taxon>Eukaryota</taxon>
        <taxon>Metazoa</taxon>
        <taxon>Ecdysozoa</taxon>
        <taxon>Arthropoda</taxon>
        <taxon>Hexapoda</taxon>
        <taxon>Insecta</taxon>
        <taxon>Pterygota</taxon>
        <taxon>Neoptera</taxon>
        <taxon>Polyneoptera</taxon>
        <taxon>Dictyoptera</taxon>
        <taxon>Blattodea</taxon>
        <taxon>Blattoidea</taxon>
        <taxon>Termitoidae</taxon>
        <taxon>Rhinotermitidae</taxon>
        <taxon>Coptotermes</taxon>
    </lineage>
</organism>
<keyword evidence="2 4" id="KW-0853">WD repeat</keyword>
<dbReference type="InterPro" id="IPR015943">
    <property type="entry name" value="WD40/YVTN_repeat-like_dom_sf"/>
</dbReference>
<feature type="repeat" description="WD" evidence="4">
    <location>
        <begin position="172"/>
        <end position="207"/>
    </location>
</feature>
<keyword evidence="3" id="KW-0677">Repeat</keyword>
<dbReference type="PROSITE" id="PS50082">
    <property type="entry name" value="WD_REPEATS_2"/>
    <property type="match status" value="2"/>
</dbReference>
<dbReference type="InterPro" id="IPR001680">
    <property type="entry name" value="WD40_rpt"/>
</dbReference>
<dbReference type="PANTHER" id="PTHR22889:SF0">
    <property type="entry name" value="WD REPEAT-CONTAINING PROTEIN 89"/>
    <property type="match status" value="1"/>
</dbReference>
<dbReference type="InterPro" id="IPR036322">
    <property type="entry name" value="WD40_repeat_dom_sf"/>
</dbReference>
<dbReference type="InParanoid" id="A0A6L2Q949"/>
<dbReference type="OrthoDB" id="25131at2759"/>
<dbReference type="PROSITE" id="PS00678">
    <property type="entry name" value="WD_REPEATS_1"/>
    <property type="match status" value="1"/>
</dbReference>
<protein>
    <recommendedName>
        <fullName evidence="1">WD repeat-containing protein 89</fullName>
    </recommendedName>
</protein>
<evidence type="ECO:0000256" key="2">
    <source>
        <dbReference type="ARBA" id="ARBA00022574"/>
    </source>
</evidence>
<dbReference type="Proteomes" id="UP000502823">
    <property type="component" value="Unassembled WGS sequence"/>
</dbReference>
<dbReference type="Gene3D" id="2.130.10.10">
    <property type="entry name" value="YVTN repeat-like/Quinoprotein amine dehydrogenase"/>
    <property type="match status" value="1"/>
</dbReference>
<dbReference type="EMBL" id="BLKM01000900">
    <property type="protein sequence ID" value="GFG39415.1"/>
    <property type="molecule type" value="Genomic_DNA"/>
</dbReference>
<dbReference type="SMART" id="SM00320">
    <property type="entry name" value="WD40"/>
    <property type="match status" value="2"/>
</dbReference>
<dbReference type="PROSITE" id="PS50294">
    <property type="entry name" value="WD_REPEATS_REGION"/>
    <property type="match status" value="1"/>
</dbReference>
<proteinExistence type="predicted"/>
<reference evidence="6" key="1">
    <citation type="submission" date="2020-01" db="EMBL/GenBank/DDBJ databases">
        <title>Draft genome sequence of the Termite Coptotermes fromosanus.</title>
        <authorList>
            <person name="Itakura S."/>
            <person name="Yosikawa Y."/>
            <person name="Umezawa K."/>
        </authorList>
    </citation>
    <scope>NUCLEOTIDE SEQUENCE [LARGE SCALE GENOMIC DNA]</scope>
</reference>
<dbReference type="InterPro" id="IPR019775">
    <property type="entry name" value="WD40_repeat_CS"/>
</dbReference>
<gene>
    <name evidence="5" type="ORF">Cfor_08364</name>
</gene>
<dbReference type="FunCoup" id="A0A6L2Q949">
    <property type="interactions" value="1098"/>
</dbReference>
<dbReference type="PANTHER" id="PTHR22889">
    <property type="entry name" value="WD REPEAT-CONTAINING PROTEIN 89"/>
    <property type="match status" value="1"/>
</dbReference>
<dbReference type="SUPFAM" id="SSF50978">
    <property type="entry name" value="WD40 repeat-like"/>
    <property type="match status" value="1"/>
</dbReference>
<evidence type="ECO:0000256" key="1">
    <source>
        <dbReference type="ARBA" id="ARBA00021125"/>
    </source>
</evidence>
<name>A0A6L2Q949_COPFO</name>
<evidence type="ECO:0000313" key="6">
    <source>
        <dbReference type="Proteomes" id="UP000502823"/>
    </source>
</evidence>
<dbReference type="InterPro" id="IPR039328">
    <property type="entry name" value="WDR89"/>
</dbReference>
<dbReference type="AlphaFoldDB" id="A0A6L2Q949"/>
<evidence type="ECO:0000256" key="4">
    <source>
        <dbReference type="PROSITE-ProRule" id="PRU00221"/>
    </source>
</evidence>
<evidence type="ECO:0000313" key="5">
    <source>
        <dbReference type="EMBL" id="GFG39415.1"/>
    </source>
</evidence>
<comment type="caution">
    <text evidence="5">The sequence shown here is derived from an EMBL/GenBank/DDBJ whole genome shotgun (WGS) entry which is preliminary data.</text>
</comment>
<feature type="repeat" description="WD" evidence="4">
    <location>
        <begin position="75"/>
        <end position="117"/>
    </location>
</feature>
<sequence>MHIVDLQTTEILKLAVRIMHGMNNVKLKHHLQAVRWTSGRCGTFLVVSNPRVAVALSDQSCAVYDVSQLTKVETLCGHKGTVVNIRFSPSDEHLVYSASSDGTIKLWDLRIGNQSAKEFKDDTEGSEKLKPLSDFDIASNSRFICGGTELINDDAFLLFWDVRSTDLLGGYWESHTDDITQVCFHPTKQDTLASGSTDGLINIFDVSKTCEEDALRQTLNTESSVGKIRWFVQENTDDVLSCVTHTEDLQLWTSDGARMSQTKFKWKEVLKSFKDTSYKMVRSVRSILVLFMASGMTKRHVTVISTYHTAGCRSQDRGGKETKAIVYDSL</sequence>
<dbReference type="Pfam" id="PF00400">
    <property type="entry name" value="WD40"/>
    <property type="match status" value="2"/>
</dbReference>
<accession>A0A6L2Q949</accession>